<feature type="transmembrane region" description="Helical" evidence="9">
    <location>
        <begin position="100"/>
        <end position="122"/>
    </location>
</feature>
<keyword evidence="3" id="KW-1003">Cell membrane</keyword>
<name>A0ABW0IZG8_9HYPH</name>
<evidence type="ECO:0000313" key="10">
    <source>
        <dbReference type="EMBL" id="MFC5423718.1"/>
    </source>
</evidence>
<dbReference type="PANTHER" id="PTHR11795:SF445">
    <property type="entry name" value="AMINO ACID ABC TRANSPORTER PERMEASE PROTEIN"/>
    <property type="match status" value="1"/>
</dbReference>
<evidence type="ECO:0000256" key="1">
    <source>
        <dbReference type="ARBA" id="ARBA00004651"/>
    </source>
</evidence>
<comment type="subcellular location">
    <subcellularLocation>
        <location evidence="1">Cell membrane</location>
        <topology evidence="1">Multi-pass membrane protein</topology>
    </subcellularLocation>
</comment>
<evidence type="ECO:0000256" key="7">
    <source>
        <dbReference type="ARBA" id="ARBA00023136"/>
    </source>
</evidence>
<dbReference type="CDD" id="cd06582">
    <property type="entry name" value="TM_PBP1_LivH_like"/>
    <property type="match status" value="1"/>
</dbReference>
<protein>
    <submittedName>
        <fullName evidence="10">Branched-chain amino acid ABC transporter permease</fullName>
    </submittedName>
</protein>
<feature type="transmembrane region" description="Helical" evidence="9">
    <location>
        <begin position="269"/>
        <end position="289"/>
    </location>
</feature>
<feature type="transmembrane region" description="Helical" evidence="9">
    <location>
        <begin position="142"/>
        <end position="166"/>
    </location>
</feature>
<feature type="transmembrane region" description="Helical" evidence="9">
    <location>
        <begin position="42"/>
        <end position="59"/>
    </location>
</feature>
<feature type="transmembrane region" description="Helical" evidence="9">
    <location>
        <begin position="232"/>
        <end position="257"/>
    </location>
</feature>
<dbReference type="EMBL" id="JBHSLW010000104">
    <property type="protein sequence ID" value="MFC5423718.1"/>
    <property type="molecule type" value="Genomic_DNA"/>
</dbReference>
<reference evidence="11" key="1">
    <citation type="journal article" date="2019" name="Int. J. Syst. Evol. Microbiol.">
        <title>The Global Catalogue of Microorganisms (GCM) 10K type strain sequencing project: providing services to taxonomists for standard genome sequencing and annotation.</title>
        <authorList>
            <consortium name="The Broad Institute Genomics Platform"/>
            <consortium name="The Broad Institute Genome Sequencing Center for Infectious Disease"/>
            <person name="Wu L."/>
            <person name="Ma J."/>
        </authorList>
    </citation>
    <scope>NUCLEOTIDE SEQUENCE [LARGE SCALE GENOMIC DNA]</scope>
    <source>
        <strain evidence="11">NCAIM B.01391</strain>
    </source>
</reference>
<organism evidence="10 11">
    <name type="scientific">Bosea eneae</name>
    <dbReference type="NCBI Taxonomy" id="151454"/>
    <lineage>
        <taxon>Bacteria</taxon>
        <taxon>Pseudomonadati</taxon>
        <taxon>Pseudomonadota</taxon>
        <taxon>Alphaproteobacteria</taxon>
        <taxon>Hyphomicrobiales</taxon>
        <taxon>Boseaceae</taxon>
        <taxon>Bosea</taxon>
    </lineage>
</organism>
<evidence type="ECO:0000313" key="11">
    <source>
        <dbReference type="Proteomes" id="UP001596053"/>
    </source>
</evidence>
<comment type="similarity">
    <text evidence="8">Belongs to the binding-protein-dependent transport system permease family. LivHM subfamily.</text>
</comment>
<feature type="transmembrane region" description="Helical" evidence="9">
    <location>
        <begin position="200"/>
        <end position="220"/>
    </location>
</feature>
<evidence type="ECO:0000256" key="4">
    <source>
        <dbReference type="ARBA" id="ARBA00022692"/>
    </source>
</evidence>
<proteinExistence type="inferred from homology"/>
<sequence>MPIDILAQIAIGGILIGGLYALFAFGLSLIYGVARILNFSHGTLLAIAGVLASILYTALGSNPIALVAIIIGLAAGFFLFGWGFHDVLLAPLKRRNHFEASVGTVLTTVGALIIIGDVAATLAGPRPRNIPLRSDVIEIGNVLIPVSQAWMLAGITVLTIVLQLVLSRSWYGRAVRAVTQDHVGATICGVRPRAIHGITFGLGAALAAIAGVLYAMVFPVDPYAGFNLTVKAFTIIVLGGVGNLVGALAAGLFLGMAEAFTAFFWAPEWAPALSITLLLVILVAFPQGFGSVRRA</sequence>
<dbReference type="Proteomes" id="UP001596053">
    <property type="component" value="Unassembled WGS sequence"/>
</dbReference>
<evidence type="ECO:0000256" key="3">
    <source>
        <dbReference type="ARBA" id="ARBA00022475"/>
    </source>
</evidence>
<gene>
    <name evidence="10" type="ORF">ACFPOB_29740</name>
</gene>
<dbReference type="PANTHER" id="PTHR11795">
    <property type="entry name" value="BRANCHED-CHAIN AMINO ACID TRANSPORT SYSTEM PERMEASE PROTEIN LIVH"/>
    <property type="match status" value="1"/>
</dbReference>
<feature type="transmembrane region" description="Helical" evidence="9">
    <location>
        <begin position="6"/>
        <end position="30"/>
    </location>
</feature>
<dbReference type="InterPro" id="IPR052157">
    <property type="entry name" value="BCAA_transport_permease"/>
</dbReference>
<dbReference type="InterPro" id="IPR001851">
    <property type="entry name" value="ABC_transp_permease"/>
</dbReference>
<keyword evidence="5" id="KW-0029">Amino-acid transport</keyword>
<keyword evidence="7 9" id="KW-0472">Membrane</keyword>
<evidence type="ECO:0000256" key="9">
    <source>
        <dbReference type="SAM" id="Phobius"/>
    </source>
</evidence>
<dbReference type="RefSeq" id="WP_069053841.1">
    <property type="nucleotide sequence ID" value="NZ_JBHSLW010000104.1"/>
</dbReference>
<keyword evidence="11" id="KW-1185">Reference proteome</keyword>
<dbReference type="Pfam" id="PF02653">
    <property type="entry name" value="BPD_transp_2"/>
    <property type="match status" value="1"/>
</dbReference>
<keyword evidence="4 9" id="KW-0812">Transmembrane</keyword>
<accession>A0ABW0IZG8</accession>
<evidence type="ECO:0000256" key="2">
    <source>
        <dbReference type="ARBA" id="ARBA00022448"/>
    </source>
</evidence>
<keyword evidence="2" id="KW-0813">Transport</keyword>
<evidence type="ECO:0000256" key="5">
    <source>
        <dbReference type="ARBA" id="ARBA00022970"/>
    </source>
</evidence>
<comment type="caution">
    <text evidence="10">The sequence shown here is derived from an EMBL/GenBank/DDBJ whole genome shotgun (WGS) entry which is preliminary data.</text>
</comment>
<evidence type="ECO:0000256" key="6">
    <source>
        <dbReference type="ARBA" id="ARBA00022989"/>
    </source>
</evidence>
<evidence type="ECO:0000256" key="8">
    <source>
        <dbReference type="ARBA" id="ARBA00037998"/>
    </source>
</evidence>
<keyword evidence="6 9" id="KW-1133">Transmembrane helix</keyword>
<feature type="transmembrane region" description="Helical" evidence="9">
    <location>
        <begin position="65"/>
        <end position="88"/>
    </location>
</feature>